<dbReference type="GO" id="GO:0045053">
    <property type="term" value="P:protein retention in Golgi apparatus"/>
    <property type="evidence" value="ECO:0007669"/>
    <property type="project" value="TreeGrafter"/>
</dbReference>
<proteinExistence type="inferred from homology"/>
<sequence length="3257" mass="368990">MLESLVAGLLNRFLGAYVKNFDPKQLNIGIWSGAVKLRNLELKKEALDKFRLPIDVSQGYLGELTIEIPWSNLKNKPVKVFIENVYLLASPKAEQEVAIPCDPYANFEYDEEDEGRRAQAVKQEKLDNAELLSQQSSIGLSEQDVRNNQSFTDTLVAKIVDNLQVSVKCIHIRYEDKLSGPSHPFAVGITLSEFSATSTDANWNPVFVHDNVEMVHKLITLGSLAVYWNSDTQSLAGKPADELQDLFSQLVSRGDHIPESNQFILKPVSGTGRLELSKIVKKDTPNNKTTLLFDEIGFVLDEDQYRDALLMLDLFHFYIRHQHYQKYRPKGVSVTENPHAWFHFAAHCILREIHEKNRKWTWEYFQERRDQRTRYIELFKKKVMETLVSPETTELQEMEKVLSYEDIRFYRSLARNRLRKERALTKSIDPVAKQGWGSWLMSSITQQSQQTTPNEEGETVITEAQKQELYDAIDWDERQTSASVVDETRDSIKLAVSAELKQGSLTLRKDPHGKCTNIISVLFDTFRANVLQRADSMKGELSLGGLRVYDGTTEGTLFRQIVQVKDKEHVDVEAAETRDITNQQNEVEAVVAVPDAEEPFFYFSFEQNPLDESADSAVSARLRSMEIIYNPRCIESIYRFFEPPESQMESLGVLIEAAGATVEGIRNQTRAGLEFALEEHKTLNAKLDLQAPLIIIPESVTKKDACCIVLDAGHISLFSDLVDKNKIREIQAKHSHQYTPEDYSRLESLMYDKFTLQLESTQLLIGPSVESTLNQLKRMTDDRPYNVVDRINMTFQVEMSILPKAPNLTKFRITGHLPLLHASISDSKYKTMMRIIDIAMPNFDIDEKNTPIEQFQSDKKDERPSTARTRSARAGSFYNTGHDDDLFRHELDSLPGEQSDRENNDNELFVEARSEMENEDNIQQNIFEFKFTVDKLQGSLFKAHPKGEKPDDLLVELVLERFALNFVQRKYGMVAEVALWSLHVEDRIDPTSALEFKRIISSARAADKEQTQELIRVKYTSVQNDSPDFMEVYEGIQQNIDVHISTINVIVTRRSILTLYDYIILTFISPQQDNAKSQPSHPKHPPRSSLLEVEGASPADFQRHQDNQPVDDSKLRAKIVLSSIVLVLNNDGIKLATLTLKHADLGIFMMGNTMRVGARLGDLSISDDIDQGAQRASPFRQLISLEGGELADFRYEVYDPKNSSTYPQYDSSVYLRTGSLKVSFVEEPFRKIFEFMTKFARMKAIYDTAREVALNQASNIQETASRMHFDIVIRTPIVIFPRMDIREIKSRQIIKAELGEIFAHNSFELLSKSKGSLVSNHIKAGLRKIGLSSQIVFEDGQVENLSMMDDVTLQFDVVYAEHQSGLERADLEIEGFLSDLKMKLTQTQARFLMELGQSIPRVFQVEPTLELKEAPEDLRANQESNNTDIQREKDQADNNNQEVNVDIVSPVTLKEDKADIWDTLGLSFKIDTIALEIFNNQEGLAVKDIEDHSLSKFSLNNTNVNVRMSSDGASESGLTIKSFTISDTRKHQNNQFREVIPAIKHNGSQFTANVTISGGEERSMIAMLAADSPQLIFALDHLFAMRDFAYSAFPAEEITDEIYSDLSPAETASYVCSNGESTSELAAERSNAVSFNRSEVGRPESPAQTGVTMTMAYRLNINNASVILIADPTSPTSEAIVLNAKAFVISQQTVMTVTAQEIGMYLCKMDKLDGTRIRVLDDFDINLSMESRSDSLKGEFTSIAIDVNPLVVRLSFHDIKLVTAIINRAYELSGDTQNGQSSKTNYSIYNDKERQSLQIKHRTASGHALSPVTKPTRKALLTMHDDRHPSLEKPATVAVKRIEKLRATFDGLRLVLIGDMHELPFLDLNVSQFSADVKDWSSEMKVDTKMSTYINAYNFSNSHWEPLAEKWDFRVHMNHDSKLDKFSVRVSSPKRLELTVTSKTIATAMTVMNYISQKPDDVLSKTRETDAPYKIRNRTGYPMQVWTSVSKHDDIPKHVKHLADGEDVPWQFEDWWKLRESAADKDRGTDNDVNGIGIKIERSEWLNISNIPVDREGEVMYSLRSKRQQTSHRLLCEVKLGTDNVKVITLRSSFLVENRTSIPVEMAIMNEKTVVHVYKIAPDEDRPVPIQAAFEKSIRIKPDSGFGYTWCGEGMFWKDLMANPTRSIACPANERDESPYWFQLHTRYDKGNPLTKVYPYMTLRISAPIMIKNLLPVDMKFRIYDKNSRKNWSMFLRKGGQQPIHVVELSHLLLMSIDLEDDIYKPSDFSIINTRNPEDYGREKKIVLEDQNGLKLPLRLHYRDLPDSGMAFEVSVYSPYVILNMTGLDMQIKSKSFLSSAKVAAGQLNAGNKGEAKPYMFAYSNDERRNRAVLKFADSEWSKPQSFEAIGSVAEAILPSSTNESEFHIGICVDEGEGKYKMTKVVTLTPRFILNSILDEDLNIREPGSSIVRTLKAHTRFPLHFLRQTQEKQMVMCFPGLGNEWHVSPIAGCDVGRVHVKMSKGNERQQLVKIEIMLEKAVVFIHIGVENSWPYSIRNESDTDFVFWQAHPVNIQNDDRESPQSRRRSLHTSKTYSLPARSVMPYAWDYPATQNKELIISANGKERHVKLAEIGNLIPMKLSMPGAKPKVIEINVVADGPTQTLVLSNYKQSKSIYRPVKKELDAGSATYRGTVIDREAFDVISLDAKTTFEVLLNFEGIGISLINNRLQELAYLTLRGLEIKYSDSTIYQTVETIVKWIQIDNQLYGGLYPIILYPTVIPKSGKEAEAHPAFHTQITMVKDDSHGVVYVKYATLLLQELSVEIDEDFLFALLDFIKIPGDNWSEQNEGKLCDDRLEIPEPQTETSGLDVYFEVLHLQPAQMNLSFVRTERINVEDKTSSRNPFAFFLNVLTMAIGNINDAPVKLNALLMENVRMSLPLLIQRIQSHYGQEFFYQLHKILGSADFLGNPVGLFNNVSSGVADIFYEPYQGFVMSDSPQELGKGLAKGAASFVKKTVFGITDSVTKVTGSISKGLSTATMDKEYQAKRRISRVRNRPRHALYGVTAGATSFATSIASGFEGLAKQPLEGAEKDGAAGFFRGVGKGLVGFATKPVVGVFDLASNLTEGIRNTTTVFDRDGIDRIRLPRYIGKDAIVRPYNHREALGQYWLKQLDKGRFIGSDEQYLAHLELPGNDKIMMLTYSRIMLIKSKRLTIEWEVAFKELQTISLEKTGIALVLRGGLQGPFVPIDTEISRLYLYRKIGLAVNEYNSEHRPYTA</sequence>
<dbReference type="GO" id="GO:0007005">
    <property type="term" value="P:mitochondrion organization"/>
    <property type="evidence" value="ECO:0007669"/>
    <property type="project" value="TreeGrafter"/>
</dbReference>
<evidence type="ECO:0000259" key="5">
    <source>
        <dbReference type="Pfam" id="PF12624"/>
    </source>
</evidence>
<dbReference type="STRING" id="1198029.A0A1U7LIB7"/>
<protein>
    <submittedName>
        <fullName evidence="9">Vacuolar protein sorting-associated protein 13</fullName>
    </submittedName>
</protein>
<feature type="domain" description="Chorein N-terminal" evidence="5">
    <location>
        <begin position="1"/>
        <end position="932"/>
    </location>
</feature>
<dbReference type="Proteomes" id="UP000186594">
    <property type="component" value="Unassembled WGS sequence"/>
</dbReference>
<evidence type="ECO:0000313" key="9">
    <source>
        <dbReference type="EMBL" id="OLL22292.1"/>
    </source>
</evidence>
<dbReference type="InterPro" id="IPR026854">
    <property type="entry name" value="VPS13_N"/>
</dbReference>
<evidence type="ECO:0000256" key="2">
    <source>
        <dbReference type="ARBA" id="ARBA00022448"/>
    </source>
</evidence>
<dbReference type="Pfam" id="PF25036">
    <property type="entry name" value="VPS13_VAB"/>
    <property type="match status" value="1"/>
</dbReference>
<dbReference type="OrthoDB" id="428159at2759"/>
<dbReference type="GO" id="GO:0006623">
    <property type="term" value="P:protein targeting to vacuole"/>
    <property type="evidence" value="ECO:0007669"/>
    <property type="project" value="TreeGrafter"/>
</dbReference>
<dbReference type="InterPro" id="IPR056748">
    <property type="entry name" value="VPS13-like_C"/>
</dbReference>
<dbReference type="PANTHER" id="PTHR16166">
    <property type="entry name" value="VACUOLAR PROTEIN SORTING-ASSOCIATED PROTEIN VPS13"/>
    <property type="match status" value="1"/>
</dbReference>
<evidence type="ECO:0000256" key="3">
    <source>
        <dbReference type="ARBA" id="ARBA00023055"/>
    </source>
</evidence>
<feature type="domain" description="Intermembrane lipid transfer protein VPS13-like C-terminal" evidence="8">
    <location>
        <begin position="3123"/>
        <end position="3230"/>
    </location>
</feature>
<dbReference type="InterPro" id="IPR009543">
    <property type="entry name" value="VPS13_VAB"/>
</dbReference>
<dbReference type="PANTHER" id="PTHR16166:SF93">
    <property type="entry name" value="INTERMEMBRANE LIPID TRANSFER PROTEIN VPS13"/>
    <property type="match status" value="1"/>
</dbReference>
<feature type="domain" description="Vacuolar protein sorting-associated protein 13 VPS13 adaptor binding" evidence="7">
    <location>
        <begin position="2027"/>
        <end position="2594"/>
    </location>
</feature>
<dbReference type="Pfam" id="PF12624">
    <property type="entry name" value="VPS13_N"/>
    <property type="match status" value="1"/>
</dbReference>
<dbReference type="InterPro" id="IPR026847">
    <property type="entry name" value="VPS13"/>
</dbReference>
<keyword evidence="2" id="KW-0813">Transport</keyword>
<feature type="compositionally biased region" description="Basic and acidic residues" evidence="4">
    <location>
        <begin position="849"/>
        <end position="865"/>
    </location>
</feature>
<feature type="domain" description="VPS13-like middle region" evidence="6">
    <location>
        <begin position="1131"/>
        <end position="1966"/>
    </location>
</feature>
<evidence type="ECO:0000259" key="7">
    <source>
        <dbReference type="Pfam" id="PF25036"/>
    </source>
</evidence>
<comment type="caution">
    <text evidence="9">The sequence shown here is derived from an EMBL/GenBank/DDBJ whole genome shotgun (WGS) entry which is preliminary data.</text>
</comment>
<keyword evidence="10" id="KW-1185">Reference proteome</keyword>
<reference evidence="9 10" key="1">
    <citation type="submission" date="2016-04" db="EMBL/GenBank/DDBJ databases">
        <title>Evolutionary innovation and constraint leading to complex multicellularity in the Ascomycota.</title>
        <authorList>
            <person name="Cisse O."/>
            <person name="Nguyen A."/>
            <person name="Hewitt D.A."/>
            <person name="Jedd G."/>
            <person name="Stajich J.E."/>
        </authorList>
    </citation>
    <scope>NUCLEOTIDE SEQUENCE [LARGE SCALE GENOMIC DNA]</scope>
    <source>
        <strain evidence="9 10">DAH-3</strain>
    </source>
</reference>
<dbReference type="Pfam" id="PF25037">
    <property type="entry name" value="VPS13_C"/>
    <property type="match status" value="1"/>
</dbReference>
<keyword evidence="3" id="KW-0445">Lipid transport</keyword>
<evidence type="ECO:0000256" key="1">
    <source>
        <dbReference type="ARBA" id="ARBA00006545"/>
    </source>
</evidence>
<evidence type="ECO:0000313" key="10">
    <source>
        <dbReference type="Proteomes" id="UP000186594"/>
    </source>
</evidence>
<accession>A0A1U7LIB7</accession>
<name>A0A1U7LIB7_NEOID</name>
<dbReference type="InterPro" id="IPR017148">
    <property type="entry name" value="VPS13_fungi"/>
</dbReference>
<evidence type="ECO:0000256" key="4">
    <source>
        <dbReference type="SAM" id="MobiDB-lite"/>
    </source>
</evidence>
<dbReference type="PIRSF" id="PIRSF037235">
    <property type="entry name" value="VPS13_fungi"/>
    <property type="match status" value="1"/>
</dbReference>
<dbReference type="GO" id="GO:0045324">
    <property type="term" value="P:late endosome to vacuole transport"/>
    <property type="evidence" value="ECO:0007669"/>
    <property type="project" value="TreeGrafter"/>
</dbReference>
<dbReference type="GO" id="GO:0006869">
    <property type="term" value="P:lipid transport"/>
    <property type="evidence" value="ECO:0007669"/>
    <property type="project" value="UniProtKB-KW"/>
</dbReference>
<feature type="region of interest" description="Disordered" evidence="4">
    <location>
        <begin position="849"/>
        <end position="881"/>
    </location>
</feature>
<evidence type="ECO:0000259" key="6">
    <source>
        <dbReference type="Pfam" id="PF25033"/>
    </source>
</evidence>
<evidence type="ECO:0000259" key="8">
    <source>
        <dbReference type="Pfam" id="PF25037"/>
    </source>
</evidence>
<feature type="region of interest" description="Disordered" evidence="4">
    <location>
        <begin position="1415"/>
        <end position="1442"/>
    </location>
</feature>
<gene>
    <name evidence="9" type="ORF">NEOLI_001553</name>
</gene>
<dbReference type="OMA" id="SGWRPIR"/>
<dbReference type="Pfam" id="PF25033">
    <property type="entry name" value="VPS13_M"/>
    <property type="match status" value="1"/>
</dbReference>
<dbReference type="EMBL" id="LXFE01003532">
    <property type="protein sequence ID" value="OLL22292.1"/>
    <property type="molecule type" value="Genomic_DNA"/>
</dbReference>
<comment type="similarity">
    <text evidence="1">Belongs to the VPS13 family.</text>
</comment>
<organism evidence="9 10">
    <name type="scientific">Neolecta irregularis (strain DAH-3)</name>
    <dbReference type="NCBI Taxonomy" id="1198029"/>
    <lineage>
        <taxon>Eukaryota</taxon>
        <taxon>Fungi</taxon>
        <taxon>Dikarya</taxon>
        <taxon>Ascomycota</taxon>
        <taxon>Taphrinomycotina</taxon>
        <taxon>Neolectales</taxon>
        <taxon>Neolectaceae</taxon>
        <taxon>Neolecta</taxon>
    </lineage>
</organism>
<dbReference type="InterPro" id="IPR056747">
    <property type="entry name" value="VPS13-like_M"/>
</dbReference>